<evidence type="ECO:0000259" key="2">
    <source>
        <dbReference type="Pfam" id="PF22879"/>
    </source>
</evidence>
<protein>
    <submittedName>
        <fullName evidence="3">AIPR family protein</fullName>
    </submittedName>
</protein>
<feature type="domain" description="Abortive phage infection protein C-terminal" evidence="1">
    <location>
        <begin position="236"/>
        <end position="549"/>
    </location>
</feature>
<name>A0ABT5GF58_9MICO</name>
<evidence type="ECO:0000259" key="1">
    <source>
        <dbReference type="Pfam" id="PF10592"/>
    </source>
</evidence>
<dbReference type="Pfam" id="PF22879">
    <property type="entry name" value="AIPR_N"/>
    <property type="match status" value="1"/>
</dbReference>
<gene>
    <name evidence="3" type="ORF">OO014_03535</name>
</gene>
<comment type="caution">
    <text evidence="3">The sequence shown here is derived from an EMBL/GenBank/DDBJ whole genome shotgun (WGS) entry which is preliminary data.</text>
</comment>
<dbReference type="Pfam" id="PF10592">
    <property type="entry name" value="AIPR"/>
    <property type="match status" value="1"/>
</dbReference>
<keyword evidence="4" id="KW-1185">Reference proteome</keyword>
<dbReference type="Proteomes" id="UP001150259">
    <property type="component" value="Unassembled WGS sequence"/>
</dbReference>
<feature type="domain" description="Abortive infection phage resistance protein N-terminal" evidence="2">
    <location>
        <begin position="33"/>
        <end position="176"/>
    </location>
</feature>
<dbReference type="InterPro" id="IPR055101">
    <property type="entry name" value="AIPR_N"/>
</dbReference>
<sequence>MNDSLAEFNERLQQAVILAASEEGNEATLPSRFVEYMLDVLTEAGETDDARAASYAARGARASGFELSEDEGTLHMFLADYRSANGVESLGKGDLDAQFKRLLRFVEQAKDGLWRTLEETSTGWDMAQRIHEAWKNVGELRLTLLTNAELKTNVPEPTDFEGRGVRYDVWDLGRLRKLDSSGRAQEPITVNVVELWGEPIPCLGPHGQKDSYEAYLLTLPGEFLASVYELYGPRLLELNVRSFLQSRGKVNRGIQETIRNEPARFLAYNNGISMTASAVELVDAPGGGRAIAGIHDLQIVNGGQTTASLHYAKVKTKADLSEVHVESKLSVVEPDRLSELVPLISQFANSQNRVNMADFTANDPFHVELEKLSRIVWAPGSGGGPHMTRWYYERARGQYADAHARERTPARQREFKKVHPLSQKFTKTDVAKFENTWDQLPWLVSLGAEKNFREFMLRLEKRGRFTLTPEYFQTLVAKAILFRSAERTIGSLQLGGYRAQAVTYTLAKLLNVTAQRVDLDAIWRAQEISSPLVHAIEELASLVHAKLVASAGARNISEWAKKEDCWKAVQAIEWQPSRELVATLLQAGRRTATTTDSSVGEILSDAEKIAMLTVSAVAAQTWFELSQWAKQTNNLMPWQRSLAFSLGKNAAAGKSNSRKQAVQGEKILGEAKRLGFAPSEVSAPPDN</sequence>
<dbReference type="InterPro" id="IPR018891">
    <property type="entry name" value="AIPR_C"/>
</dbReference>
<proteinExistence type="predicted"/>
<reference evidence="3 4" key="1">
    <citation type="submission" date="2022-11" db="EMBL/GenBank/DDBJ databases">
        <title>Anaerobic phenanthrene biodegradation by a DNRA strain PheN6.</title>
        <authorList>
            <person name="Zhang Z."/>
        </authorList>
    </citation>
    <scope>NUCLEOTIDE SEQUENCE [LARGE SCALE GENOMIC DNA]</scope>
    <source>
        <strain evidence="3 4">PheN6</strain>
    </source>
</reference>
<evidence type="ECO:0000313" key="4">
    <source>
        <dbReference type="Proteomes" id="UP001150259"/>
    </source>
</evidence>
<evidence type="ECO:0000313" key="3">
    <source>
        <dbReference type="EMBL" id="MDC5696316.1"/>
    </source>
</evidence>
<dbReference type="RefSeq" id="WP_272460891.1">
    <property type="nucleotide sequence ID" value="NZ_JAPFQL010000009.1"/>
</dbReference>
<accession>A0ABT5GF58</accession>
<dbReference type="EMBL" id="JAPFQL010000009">
    <property type="protein sequence ID" value="MDC5696316.1"/>
    <property type="molecule type" value="Genomic_DNA"/>
</dbReference>
<organism evidence="3 4">
    <name type="scientific">Intrasporangium calvum</name>
    <dbReference type="NCBI Taxonomy" id="53358"/>
    <lineage>
        <taxon>Bacteria</taxon>
        <taxon>Bacillati</taxon>
        <taxon>Actinomycetota</taxon>
        <taxon>Actinomycetes</taxon>
        <taxon>Micrococcales</taxon>
        <taxon>Intrasporangiaceae</taxon>
        <taxon>Intrasporangium</taxon>
    </lineage>
</organism>